<evidence type="ECO:0000313" key="10">
    <source>
        <dbReference type="Proteomes" id="UP000371041"/>
    </source>
</evidence>
<evidence type="ECO:0000256" key="2">
    <source>
        <dbReference type="ARBA" id="ARBA00006143"/>
    </source>
</evidence>
<dbReference type="GO" id="GO:0016020">
    <property type="term" value="C:membrane"/>
    <property type="evidence" value="ECO:0007669"/>
    <property type="project" value="UniProtKB-SubCell"/>
</dbReference>
<evidence type="ECO:0000256" key="1">
    <source>
        <dbReference type="ARBA" id="ARBA00004141"/>
    </source>
</evidence>
<feature type="transmembrane region" description="Helical" evidence="7">
    <location>
        <begin position="244"/>
        <end position="272"/>
    </location>
</feature>
<feature type="transmembrane region" description="Helical" evidence="7">
    <location>
        <begin position="163"/>
        <end position="185"/>
    </location>
</feature>
<comment type="similarity">
    <text evidence="2">Belongs to the DsbD family.</text>
</comment>
<feature type="transmembrane region" description="Helical" evidence="7">
    <location>
        <begin position="206"/>
        <end position="224"/>
    </location>
</feature>
<feature type="transmembrane region" description="Helical" evidence="7">
    <location>
        <begin position="84"/>
        <end position="107"/>
    </location>
</feature>
<keyword evidence="3 7" id="KW-0812">Transmembrane</keyword>
<evidence type="ECO:0000256" key="5">
    <source>
        <dbReference type="ARBA" id="ARBA00023136"/>
    </source>
</evidence>
<feature type="region of interest" description="Disordered" evidence="6">
    <location>
        <begin position="275"/>
        <end position="296"/>
    </location>
</feature>
<keyword evidence="4 7" id="KW-1133">Transmembrane helix</keyword>
<dbReference type="InterPro" id="IPR003834">
    <property type="entry name" value="Cyt_c_assmbl_TM_dom"/>
</dbReference>
<sequence length="296" mass="30143">MIALLAMAFGAGLISPVNPCGFALLPAMLGTVADPGRRPTASTSTIARLGAGVSSGLMITAGFAGTLTVAGLALSAGLRAITGLAPWFAVAVGILLAVAGLAMLTGWHLPLRLTNRIQPRRHGGRWGLFAFGIGYGIASLSCTVAVLLAVVSQALATTNPAGMLAVFAAYATGAATLLLLLSVSAAFASSLATRWVHRLLPHTHRITAVLLTLSGAYLLAYWIPVTTGGQPPTALSLGPVAGAAATWITTHQTLVVILALATLTAATIIATLGPRRRPAPAREHEPASQPIEDTQC</sequence>
<dbReference type="PANTHER" id="PTHR31272">
    <property type="entry name" value="CYTOCHROME C-TYPE BIOGENESIS PROTEIN HI_1454-RELATED"/>
    <property type="match status" value="1"/>
</dbReference>
<dbReference type="Pfam" id="PF02683">
    <property type="entry name" value="DsbD_TM"/>
    <property type="match status" value="1"/>
</dbReference>
<evidence type="ECO:0000259" key="8">
    <source>
        <dbReference type="Pfam" id="PF02683"/>
    </source>
</evidence>
<accession>A0A5Q3QAT1</accession>
<dbReference type="AlphaFoldDB" id="A0A5Q3QAT1"/>
<protein>
    <submittedName>
        <fullName evidence="9">Cytochrome C biogenesis protein</fullName>
    </submittedName>
</protein>
<name>A0A5Q3QAT1_9PSEU</name>
<organism evidence="9 10">
    <name type="scientific">Allosaccharopolyspora coralli</name>
    <dbReference type="NCBI Taxonomy" id="2665642"/>
    <lineage>
        <taxon>Bacteria</taxon>
        <taxon>Bacillati</taxon>
        <taxon>Actinomycetota</taxon>
        <taxon>Actinomycetes</taxon>
        <taxon>Pseudonocardiales</taxon>
        <taxon>Pseudonocardiaceae</taxon>
        <taxon>Allosaccharopolyspora</taxon>
    </lineage>
</organism>
<evidence type="ECO:0000256" key="4">
    <source>
        <dbReference type="ARBA" id="ARBA00022989"/>
    </source>
</evidence>
<keyword evidence="10" id="KW-1185">Reference proteome</keyword>
<comment type="subcellular location">
    <subcellularLocation>
        <location evidence="1">Membrane</location>
        <topology evidence="1">Multi-pass membrane protein</topology>
    </subcellularLocation>
</comment>
<evidence type="ECO:0000256" key="7">
    <source>
        <dbReference type="SAM" id="Phobius"/>
    </source>
</evidence>
<feature type="domain" description="Cytochrome C biogenesis protein transmembrane" evidence="8">
    <location>
        <begin position="2"/>
        <end position="197"/>
    </location>
</feature>
<gene>
    <name evidence="9" type="ORF">GIY23_03370</name>
</gene>
<keyword evidence="5 7" id="KW-0472">Membrane</keyword>
<reference evidence="10" key="1">
    <citation type="submission" date="2019-11" db="EMBL/GenBank/DDBJ databases">
        <title>The complete genome sequence of Saccharopolyspora sp. E2A.</title>
        <authorList>
            <person name="Zhang G."/>
        </authorList>
    </citation>
    <scope>NUCLEOTIDE SEQUENCE [LARGE SCALE GENOMIC DNA]</scope>
    <source>
        <strain evidence="10">E2A</strain>
    </source>
</reference>
<evidence type="ECO:0000256" key="6">
    <source>
        <dbReference type="SAM" id="MobiDB-lite"/>
    </source>
</evidence>
<dbReference type="RefSeq" id="WP_154075324.1">
    <property type="nucleotide sequence ID" value="NZ_CP045929.1"/>
</dbReference>
<dbReference type="Proteomes" id="UP000371041">
    <property type="component" value="Chromosome"/>
</dbReference>
<dbReference type="GO" id="GO:0017004">
    <property type="term" value="P:cytochrome complex assembly"/>
    <property type="evidence" value="ECO:0007669"/>
    <property type="project" value="InterPro"/>
</dbReference>
<feature type="transmembrane region" description="Helical" evidence="7">
    <location>
        <begin position="128"/>
        <end position="151"/>
    </location>
</feature>
<dbReference type="KEGG" id="sace:GIY23_03370"/>
<dbReference type="EMBL" id="CP045929">
    <property type="protein sequence ID" value="QGK68719.1"/>
    <property type="molecule type" value="Genomic_DNA"/>
</dbReference>
<dbReference type="PANTHER" id="PTHR31272:SF9">
    <property type="entry name" value="BLL1027 PROTEIN"/>
    <property type="match status" value="1"/>
</dbReference>
<proteinExistence type="inferred from homology"/>
<evidence type="ECO:0000313" key="9">
    <source>
        <dbReference type="EMBL" id="QGK68719.1"/>
    </source>
</evidence>
<dbReference type="InterPro" id="IPR051790">
    <property type="entry name" value="Cytochrome_c-biogenesis_DsbD"/>
</dbReference>
<evidence type="ECO:0000256" key="3">
    <source>
        <dbReference type="ARBA" id="ARBA00022692"/>
    </source>
</evidence>